<dbReference type="InterPro" id="IPR009057">
    <property type="entry name" value="Homeodomain-like_sf"/>
</dbReference>
<comment type="caution">
    <text evidence="6">The sequence shown here is derived from an EMBL/GenBank/DDBJ whole genome shotgun (WGS) entry which is preliminary data.</text>
</comment>
<sequence>MTSDKITDEGSTDGDQMLPPDSILVKVVQLAEVTSFPMERHTWGQFVYSLQGVVELTVKNSRYAAPPDFGVWLPPETEHLAWADDETSYFLLDIEQSLCNRLPNTASVLAVGAITKAILSDLHLRGIHRPENANDARLMRVLIDQLSLGSSTESFLPLSDDRALKQILEKLCKDPGDGRSLEEWARYVNSTERTLARRCKRDLGMTFVKWRQRLRLSRAIAMLSDGFSVQAVAHKLGYSTTSAFIVMFQGAIGVTPNAFRGRLREGTTLCDK</sequence>
<dbReference type="FunFam" id="1.10.10.60:FF:000132">
    <property type="entry name" value="AraC family transcriptional regulator"/>
    <property type="match status" value="1"/>
</dbReference>
<dbReference type="InterPro" id="IPR011051">
    <property type="entry name" value="RmlC_Cupin_sf"/>
</dbReference>
<evidence type="ECO:0000256" key="1">
    <source>
        <dbReference type="ARBA" id="ARBA00022491"/>
    </source>
</evidence>
<dbReference type="Proteomes" id="UP001151309">
    <property type="component" value="Unassembled WGS sequence"/>
</dbReference>
<evidence type="ECO:0000256" key="3">
    <source>
        <dbReference type="ARBA" id="ARBA00023125"/>
    </source>
</evidence>
<evidence type="ECO:0000256" key="4">
    <source>
        <dbReference type="ARBA" id="ARBA00023163"/>
    </source>
</evidence>
<reference evidence="6" key="1">
    <citation type="submission" date="2022-12" db="EMBL/GenBank/DDBJ databases">
        <title>Draft genome sequences of 22 rhizogenic Agrobacterium biovar 1 strains, the causative agent of hairy root disease.</title>
        <authorList>
            <person name="Kim N."/>
            <person name="Vargas P."/>
            <person name="Rediers H."/>
        </authorList>
    </citation>
    <scope>NUCLEOTIDE SEQUENCE</scope>
    <source>
        <strain evidence="6">ST07.17.026</strain>
    </source>
</reference>
<dbReference type="Pfam" id="PF02311">
    <property type="entry name" value="AraC_binding"/>
    <property type="match status" value="1"/>
</dbReference>
<dbReference type="GO" id="GO:0003700">
    <property type="term" value="F:DNA-binding transcription factor activity"/>
    <property type="evidence" value="ECO:0007669"/>
    <property type="project" value="InterPro"/>
</dbReference>
<dbReference type="InterPro" id="IPR003313">
    <property type="entry name" value="AraC-bd"/>
</dbReference>
<dbReference type="InterPro" id="IPR014710">
    <property type="entry name" value="RmlC-like_jellyroll"/>
</dbReference>
<proteinExistence type="predicted"/>
<keyword evidence="2" id="KW-0805">Transcription regulation</keyword>
<dbReference type="PANTHER" id="PTHR11019:SF190">
    <property type="entry name" value="ARAC-FAMILY REGULATORY PROTEIN"/>
    <property type="match status" value="1"/>
</dbReference>
<dbReference type="EMBL" id="JAPZLT010000012">
    <property type="protein sequence ID" value="MCZ7911539.1"/>
    <property type="molecule type" value="Genomic_DNA"/>
</dbReference>
<dbReference type="SUPFAM" id="SSF46689">
    <property type="entry name" value="Homeodomain-like"/>
    <property type="match status" value="2"/>
</dbReference>
<feature type="domain" description="HTH araC/xylS-type" evidence="5">
    <location>
        <begin position="161"/>
        <end position="262"/>
    </location>
</feature>
<dbReference type="PANTHER" id="PTHR11019">
    <property type="entry name" value="HTH-TYPE TRANSCRIPTIONAL REGULATOR NIMR"/>
    <property type="match status" value="1"/>
</dbReference>
<dbReference type="Pfam" id="PF12833">
    <property type="entry name" value="HTH_18"/>
    <property type="match status" value="1"/>
</dbReference>
<keyword evidence="3" id="KW-0238">DNA-binding</keyword>
<keyword evidence="7" id="KW-1185">Reference proteome</keyword>
<accession>A0A9X3KGT8</accession>
<dbReference type="GO" id="GO:0043565">
    <property type="term" value="F:sequence-specific DNA binding"/>
    <property type="evidence" value="ECO:0007669"/>
    <property type="project" value="InterPro"/>
</dbReference>
<dbReference type="AlphaFoldDB" id="A0A9X3KGT8"/>
<evidence type="ECO:0000256" key="2">
    <source>
        <dbReference type="ARBA" id="ARBA00023015"/>
    </source>
</evidence>
<dbReference type="SUPFAM" id="SSF51182">
    <property type="entry name" value="RmlC-like cupins"/>
    <property type="match status" value="1"/>
</dbReference>
<protein>
    <submittedName>
        <fullName evidence="6">Helix-turn-helix transcriptional regulator</fullName>
    </submittedName>
</protein>
<keyword evidence="1" id="KW-0678">Repressor</keyword>
<evidence type="ECO:0000313" key="7">
    <source>
        <dbReference type="Proteomes" id="UP001151309"/>
    </source>
</evidence>
<name>A0A9X3KGT8_9HYPH</name>
<evidence type="ECO:0000313" key="6">
    <source>
        <dbReference type="EMBL" id="MCZ7911539.1"/>
    </source>
</evidence>
<gene>
    <name evidence="6" type="ORF">O9X94_19625</name>
</gene>
<dbReference type="PROSITE" id="PS01124">
    <property type="entry name" value="HTH_ARAC_FAMILY_2"/>
    <property type="match status" value="1"/>
</dbReference>
<dbReference type="InterPro" id="IPR018060">
    <property type="entry name" value="HTH_AraC"/>
</dbReference>
<dbReference type="RefSeq" id="WP_269832312.1">
    <property type="nucleotide sequence ID" value="NZ_JAPZLT010000012.1"/>
</dbReference>
<dbReference type="CDD" id="cd06124">
    <property type="entry name" value="cupin_NimR-like_N"/>
    <property type="match status" value="1"/>
</dbReference>
<keyword evidence="4" id="KW-0804">Transcription</keyword>
<dbReference type="SMART" id="SM00342">
    <property type="entry name" value="HTH_ARAC"/>
    <property type="match status" value="1"/>
</dbReference>
<evidence type="ECO:0000259" key="5">
    <source>
        <dbReference type="PROSITE" id="PS01124"/>
    </source>
</evidence>
<organism evidence="6 7">
    <name type="scientific">Agrobacterium leguminum</name>
    <dbReference type="NCBI Taxonomy" id="2792015"/>
    <lineage>
        <taxon>Bacteria</taxon>
        <taxon>Pseudomonadati</taxon>
        <taxon>Pseudomonadota</taxon>
        <taxon>Alphaproteobacteria</taxon>
        <taxon>Hyphomicrobiales</taxon>
        <taxon>Rhizobiaceae</taxon>
        <taxon>Rhizobium/Agrobacterium group</taxon>
        <taxon>Agrobacterium</taxon>
    </lineage>
</organism>
<dbReference type="Gene3D" id="2.60.120.10">
    <property type="entry name" value="Jelly Rolls"/>
    <property type="match status" value="1"/>
</dbReference>
<dbReference type="Gene3D" id="1.10.10.60">
    <property type="entry name" value="Homeodomain-like"/>
    <property type="match status" value="1"/>
</dbReference>